<dbReference type="AlphaFoldDB" id="A0A9P1CJ97"/>
<feature type="compositionally biased region" description="Polar residues" evidence="1">
    <location>
        <begin position="16"/>
        <end position="28"/>
    </location>
</feature>
<feature type="compositionally biased region" description="Basic and acidic residues" evidence="1">
    <location>
        <begin position="672"/>
        <end position="701"/>
    </location>
</feature>
<evidence type="ECO:0000256" key="1">
    <source>
        <dbReference type="SAM" id="MobiDB-lite"/>
    </source>
</evidence>
<dbReference type="Proteomes" id="UP001152797">
    <property type="component" value="Unassembled WGS sequence"/>
</dbReference>
<keyword evidence="4" id="KW-1185">Reference proteome</keyword>
<protein>
    <submittedName>
        <fullName evidence="2">Uncharacterized protein</fullName>
    </submittedName>
</protein>
<gene>
    <name evidence="2" type="ORF">C1SCF055_LOCUS19237</name>
</gene>
<comment type="caution">
    <text evidence="2">The sequence shown here is derived from an EMBL/GenBank/DDBJ whole genome shotgun (WGS) entry which is preliminary data.</text>
</comment>
<name>A0A9P1CJ97_9DINO</name>
<feature type="compositionally biased region" description="Acidic residues" evidence="1">
    <location>
        <begin position="625"/>
        <end position="669"/>
    </location>
</feature>
<feature type="compositionally biased region" description="Basic and acidic residues" evidence="1">
    <location>
        <begin position="711"/>
        <end position="723"/>
    </location>
</feature>
<sequence>MLSSFRRSSLSPASPTNPESPAQGTGSMFASLRRASLTLTSTFRRGSSVEILPPVEKRRSTRSVRLKGSPTRASIRPSIKRADTVLMEPHTEHASLVLQQSVYRRTDRFKNLSSTWLAGGEKGALPEESSDEELMEQSKHKRKKGKAEVSETEIADFITGLRRNMKKPETQAMACEELSQRLAGRKQEQIESIVIEEAATTALEAAQEHPDDMQLHGAVCPLLADLMTFSKAAGGYPTPVAAAGAALTLQGYIRFHDKLEAEDQLLKVEQVFKRIAKELPVEDQLHIMDSVGDPLPSFCAKMYKKAAGKKFQQEEVVRRHRLRNTAFGHLAWLRGHKLGSNLMPSWQVQKLAVEERKKNFVDKGLPQVGGDVWYKVWVPNSQKEWCYKGSFVNEVRFLAESQKMDFFWVSMDGARKIFKQNPAFEEALMYHLVAVSTDDKRYLWSFSFVQFLTILMENTDYPYGQAHLSPDDFRAKYPKAKFPVPGHYPTKPKSQAMTIPVPVIVSRNLRPTPTLFRHATLAAGDRDPPAPPPLPDRLPCPIPYEITEPWMCIFASELQKRDLGTLLEVQRSELAASRAAAFKDADAETEAEQPEEEELEQDEEVDPAEDEIRQRRIQRKTREEAQEDPDANDDREGDEEQEIDLENEREDGEFDDGEEFGEEEIEEPAEGGQREEGSKIESEFGDDNRDPPARQVSERRSARSLSFGEDAEPRRASRRQSKD</sequence>
<dbReference type="EMBL" id="CAMXCT030001708">
    <property type="protein sequence ID" value="CAL4779713.1"/>
    <property type="molecule type" value="Genomic_DNA"/>
</dbReference>
<dbReference type="EMBL" id="CAMXCT020001708">
    <property type="protein sequence ID" value="CAL1145776.1"/>
    <property type="molecule type" value="Genomic_DNA"/>
</dbReference>
<reference evidence="3 4" key="2">
    <citation type="submission" date="2024-05" db="EMBL/GenBank/DDBJ databases">
        <authorList>
            <person name="Chen Y."/>
            <person name="Shah S."/>
            <person name="Dougan E. K."/>
            <person name="Thang M."/>
            <person name="Chan C."/>
        </authorList>
    </citation>
    <scope>NUCLEOTIDE SEQUENCE [LARGE SCALE GENOMIC DNA]</scope>
</reference>
<evidence type="ECO:0000313" key="2">
    <source>
        <dbReference type="EMBL" id="CAI3992401.1"/>
    </source>
</evidence>
<feature type="compositionally biased region" description="Acidic residues" evidence="1">
    <location>
        <begin position="587"/>
        <end position="609"/>
    </location>
</feature>
<feature type="region of interest" description="Disordered" evidence="1">
    <location>
        <begin position="120"/>
        <end position="148"/>
    </location>
</feature>
<evidence type="ECO:0000313" key="3">
    <source>
        <dbReference type="EMBL" id="CAL4779713.1"/>
    </source>
</evidence>
<dbReference type="EMBL" id="CAMXCT010001708">
    <property type="protein sequence ID" value="CAI3992401.1"/>
    <property type="molecule type" value="Genomic_DNA"/>
</dbReference>
<reference evidence="2" key="1">
    <citation type="submission" date="2022-10" db="EMBL/GenBank/DDBJ databases">
        <authorList>
            <person name="Chen Y."/>
            <person name="Dougan E. K."/>
            <person name="Chan C."/>
            <person name="Rhodes N."/>
            <person name="Thang M."/>
        </authorList>
    </citation>
    <scope>NUCLEOTIDE SEQUENCE</scope>
</reference>
<feature type="compositionally biased region" description="Basic and acidic residues" evidence="1">
    <location>
        <begin position="610"/>
        <end position="624"/>
    </location>
</feature>
<organism evidence="2">
    <name type="scientific">Cladocopium goreaui</name>
    <dbReference type="NCBI Taxonomy" id="2562237"/>
    <lineage>
        <taxon>Eukaryota</taxon>
        <taxon>Sar</taxon>
        <taxon>Alveolata</taxon>
        <taxon>Dinophyceae</taxon>
        <taxon>Suessiales</taxon>
        <taxon>Symbiodiniaceae</taxon>
        <taxon>Cladocopium</taxon>
    </lineage>
</organism>
<feature type="region of interest" description="Disordered" evidence="1">
    <location>
        <begin position="580"/>
        <end position="723"/>
    </location>
</feature>
<feature type="compositionally biased region" description="Low complexity" evidence="1">
    <location>
        <begin position="1"/>
        <end position="14"/>
    </location>
</feature>
<feature type="region of interest" description="Disordered" evidence="1">
    <location>
        <begin position="54"/>
        <end position="73"/>
    </location>
</feature>
<feature type="region of interest" description="Disordered" evidence="1">
    <location>
        <begin position="1"/>
        <end position="31"/>
    </location>
</feature>
<accession>A0A9P1CJ97</accession>
<evidence type="ECO:0000313" key="4">
    <source>
        <dbReference type="Proteomes" id="UP001152797"/>
    </source>
</evidence>
<proteinExistence type="predicted"/>
<dbReference type="OrthoDB" id="433026at2759"/>